<evidence type="ECO:0000259" key="7">
    <source>
        <dbReference type="Pfam" id="PF00156"/>
    </source>
</evidence>
<feature type="binding site" description="in other chain" evidence="6">
    <location>
        <begin position="127"/>
        <end position="135"/>
    </location>
    <ligand>
        <name>5-phospho-alpha-D-ribose 1-diphosphate</name>
        <dbReference type="ChEBI" id="CHEBI:58017"/>
        <note>ligand shared between dimeric partners</note>
    </ligand>
</feature>
<keyword evidence="6" id="KW-0460">Magnesium</keyword>
<dbReference type="HAMAP" id="MF_01208">
    <property type="entry name" value="PyrE"/>
    <property type="match status" value="1"/>
</dbReference>
<dbReference type="PANTHER" id="PTHR19278:SF9">
    <property type="entry name" value="URIDINE 5'-MONOPHOSPHATE SYNTHASE"/>
    <property type="match status" value="1"/>
</dbReference>
<keyword evidence="5 6" id="KW-0665">Pyrimidine biosynthesis</keyword>
<comment type="cofactor">
    <cofactor evidence="6">
        <name>Mg(2+)</name>
        <dbReference type="ChEBI" id="CHEBI:18420"/>
    </cofactor>
</comment>
<dbReference type="CDD" id="cd06223">
    <property type="entry name" value="PRTases_typeI"/>
    <property type="match status" value="1"/>
</dbReference>
<proteinExistence type="inferred from homology"/>
<evidence type="ECO:0000256" key="5">
    <source>
        <dbReference type="ARBA" id="ARBA00022975"/>
    </source>
</evidence>
<protein>
    <recommendedName>
        <fullName evidence="2 6">Orotate phosphoribosyltransferase</fullName>
        <shortName evidence="6">OPRT</shortName>
        <shortName evidence="6">OPRTase</shortName>
        <ecNumber evidence="2 6">2.4.2.10</ecNumber>
    </recommendedName>
</protein>
<organism evidence="8 9">
    <name type="scientific">Paracoccus broussonetiae</name>
    <dbReference type="NCBI Taxonomy" id="3075834"/>
    <lineage>
        <taxon>Bacteria</taxon>
        <taxon>Pseudomonadati</taxon>
        <taxon>Pseudomonadota</taxon>
        <taxon>Alphaproteobacteria</taxon>
        <taxon>Rhodobacterales</taxon>
        <taxon>Paracoccaceae</taxon>
        <taxon>Paracoccus</taxon>
    </lineage>
</organism>
<evidence type="ECO:0000256" key="4">
    <source>
        <dbReference type="ARBA" id="ARBA00022679"/>
    </source>
</evidence>
<keyword evidence="4 6" id="KW-0808">Transferase</keyword>
<feature type="binding site" evidence="6">
    <location>
        <position position="131"/>
    </location>
    <ligand>
        <name>orotate</name>
        <dbReference type="ChEBI" id="CHEBI:30839"/>
    </ligand>
</feature>
<dbReference type="PANTHER" id="PTHR19278">
    <property type="entry name" value="OROTATE PHOSPHORIBOSYLTRANSFERASE"/>
    <property type="match status" value="1"/>
</dbReference>
<evidence type="ECO:0000256" key="3">
    <source>
        <dbReference type="ARBA" id="ARBA00022676"/>
    </source>
</evidence>
<dbReference type="RefSeq" id="WP_311759699.1">
    <property type="nucleotide sequence ID" value="NZ_JAVRQI010000008.1"/>
</dbReference>
<evidence type="ECO:0000256" key="2">
    <source>
        <dbReference type="ARBA" id="ARBA00011971"/>
    </source>
</evidence>
<accession>A0ABU3EER1</accession>
<comment type="similarity">
    <text evidence="6">Belongs to the purine/pyrimidine phosphoribosyltransferase family. PyrE subfamily.</text>
</comment>
<dbReference type="InterPro" id="IPR023031">
    <property type="entry name" value="OPRT"/>
</dbReference>
<dbReference type="Gene3D" id="3.40.50.2020">
    <property type="match status" value="1"/>
</dbReference>
<comment type="subunit">
    <text evidence="6">Homodimer.</text>
</comment>
<comment type="function">
    <text evidence="6">Catalyzes the transfer of a ribosyl phosphate group from 5-phosphoribose 1-diphosphate to orotate, leading to the formation of orotidine monophosphate (OMP).</text>
</comment>
<dbReference type="EMBL" id="JAVRQI010000008">
    <property type="protein sequence ID" value="MDT1062601.1"/>
    <property type="molecule type" value="Genomic_DNA"/>
</dbReference>
<gene>
    <name evidence="6" type="primary">pyrE</name>
    <name evidence="8" type="ORF">RM190_12050</name>
</gene>
<comment type="caution">
    <text evidence="6">Lacks conserved residue(s) required for the propagation of feature annotation.</text>
</comment>
<feature type="binding site" description="in other chain" evidence="6">
    <location>
        <position position="102"/>
    </location>
    <ligand>
        <name>5-phospho-alpha-D-ribose 1-diphosphate</name>
        <dbReference type="ChEBI" id="CHEBI:58017"/>
        <note>ligand shared between dimeric partners</note>
    </ligand>
</feature>
<keyword evidence="9" id="KW-1185">Reference proteome</keyword>
<sequence length="223" mass="23511">MSAQEAGRTVAEMLIDAGAVHVSTDRPFFLAAGWASPVYVDVRLLFGAAATRRVVTDLAADFLAGPLAGHGFDAIAGAETAGMPFATTLADRLDMDLRHVRKRPLGAGHNAQVEGGPVDGRRVLLLDDLTTDGSSKLSFARGLRSAGAVVTDVLTIFYHDAFPGTRERLANAGLGLHSLATWQDVLALKSNLPAPHRAVVEEFLADPVVWSARHGGRADRPAG</sequence>
<comment type="caution">
    <text evidence="8">The sequence shown here is derived from an EMBL/GenBank/DDBJ whole genome shotgun (WGS) entry which is preliminary data.</text>
</comment>
<dbReference type="GO" id="GO:0016757">
    <property type="term" value="F:glycosyltransferase activity"/>
    <property type="evidence" value="ECO:0007669"/>
    <property type="project" value="UniProtKB-KW"/>
</dbReference>
<dbReference type="Pfam" id="PF00156">
    <property type="entry name" value="Pribosyltran"/>
    <property type="match status" value="1"/>
</dbReference>
<dbReference type="Proteomes" id="UP001251085">
    <property type="component" value="Unassembled WGS sequence"/>
</dbReference>
<feature type="binding site" evidence="6">
    <location>
        <position position="101"/>
    </location>
    <ligand>
        <name>5-phospho-alpha-D-ribose 1-diphosphate</name>
        <dbReference type="ChEBI" id="CHEBI:58017"/>
        <note>ligand shared between dimeric partners</note>
    </ligand>
</feature>
<name>A0ABU3EER1_9RHOB</name>
<dbReference type="EC" id="2.4.2.10" evidence="2 6"/>
<evidence type="ECO:0000256" key="1">
    <source>
        <dbReference type="ARBA" id="ARBA00004889"/>
    </source>
</evidence>
<dbReference type="SUPFAM" id="SSF53271">
    <property type="entry name" value="PRTase-like"/>
    <property type="match status" value="1"/>
</dbReference>
<feature type="domain" description="Phosphoribosyltransferase" evidence="7">
    <location>
        <begin position="53"/>
        <end position="149"/>
    </location>
</feature>
<evidence type="ECO:0000256" key="6">
    <source>
        <dbReference type="HAMAP-Rule" id="MF_01208"/>
    </source>
</evidence>
<evidence type="ECO:0000313" key="8">
    <source>
        <dbReference type="EMBL" id="MDT1062601.1"/>
    </source>
</evidence>
<comment type="pathway">
    <text evidence="1 6">Pyrimidine metabolism; UMP biosynthesis via de novo pathway; UMP from orotate: step 1/2.</text>
</comment>
<keyword evidence="3 6" id="KW-0328">Glycosyltransferase</keyword>
<comment type="catalytic activity">
    <reaction evidence="6">
        <text>orotidine 5'-phosphate + diphosphate = orotate + 5-phospho-alpha-D-ribose 1-diphosphate</text>
        <dbReference type="Rhea" id="RHEA:10380"/>
        <dbReference type="ChEBI" id="CHEBI:30839"/>
        <dbReference type="ChEBI" id="CHEBI:33019"/>
        <dbReference type="ChEBI" id="CHEBI:57538"/>
        <dbReference type="ChEBI" id="CHEBI:58017"/>
        <dbReference type="EC" id="2.4.2.10"/>
    </reaction>
</comment>
<reference evidence="9" key="1">
    <citation type="submission" date="2023-07" db="EMBL/GenBank/DDBJ databases">
        <title>Characterization of two Paracoccaceae strains isolated from Phycosphere and proposal of Xinfangfangia lacusdiani sp. nov.</title>
        <authorList>
            <person name="Deng Y."/>
            <person name="Zhang Y.Q."/>
        </authorList>
    </citation>
    <scope>NUCLEOTIDE SEQUENCE [LARGE SCALE GENOMIC DNA]</scope>
    <source>
        <strain evidence="9">CPCC 101403</strain>
    </source>
</reference>
<dbReference type="InterPro" id="IPR000836">
    <property type="entry name" value="PRTase_dom"/>
</dbReference>
<dbReference type="InterPro" id="IPR029057">
    <property type="entry name" value="PRTase-like"/>
</dbReference>
<evidence type="ECO:0000313" key="9">
    <source>
        <dbReference type="Proteomes" id="UP001251085"/>
    </source>
</evidence>